<evidence type="ECO:0000256" key="2">
    <source>
        <dbReference type="ARBA" id="ARBA00012544"/>
    </source>
</evidence>
<evidence type="ECO:0000256" key="3">
    <source>
        <dbReference type="ARBA" id="ARBA00022676"/>
    </source>
</evidence>
<dbReference type="EC" id="2.4.1.17" evidence="2"/>
<dbReference type="InterPro" id="IPR050271">
    <property type="entry name" value="UDP-glycosyltransferase"/>
</dbReference>
<keyword evidence="7" id="KW-1133">Transmembrane helix</keyword>
<comment type="caution">
    <text evidence="9">The sequence shown here is derived from an EMBL/GenBank/DDBJ whole genome shotgun (WGS) entry which is preliminary data.</text>
</comment>
<comment type="catalytic activity">
    <reaction evidence="5">
        <text>glucuronate acceptor + UDP-alpha-D-glucuronate = acceptor beta-D-glucuronoside + UDP + H(+)</text>
        <dbReference type="Rhea" id="RHEA:21032"/>
        <dbReference type="ChEBI" id="CHEBI:15378"/>
        <dbReference type="ChEBI" id="CHEBI:58052"/>
        <dbReference type="ChEBI" id="CHEBI:58223"/>
        <dbReference type="ChEBI" id="CHEBI:132367"/>
        <dbReference type="ChEBI" id="CHEBI:132368"/>
        <dbReference type="EC" id="2.4.1.17"/>
    </reaction>
</comment>
<accession>A0ABD2K183</accession>
<evidence type="ECO:0000256" key="5">
    <source>
        <dbReference type="ARBA" id="ARBA00047475"/>
    </source>
</evidence>
<dbReference type="FunFam" id="3.40.50.2000:FF:000021">
    <property type="entry name" value="UDP-glucuronosyltransferase"/>
    <property type="match status" value="1"/>
</dbReference>
<dbReference type="Gene3D" id="3.40.50.2000">
    <property type="entry name" value="Glycogen Phosphorylase B"/>
    <property type="match status" value="2"/>
</dbReference>
<sequence>MFFFARLFFLLIFCLSTTNGTTETTKNAQLAPEKKKLKILVYSVIPAHSHMQFMGAIADSLAEAGHEVHFIKTIDDNLQWTSKAESNETKLSSKVYRVGLKSREAPVATSDVLYPFSGDNAWPMLNAWDNRFARLFDLWPYFCKEIAFRHELLDELAKERYDVAIYELFDLCGAAIFERIGVRTKLATLTVPMFQMNAAHFGIPTFASFVPNWAHPPLNAPAMDFSERLINFLNTFYDWYKLNDRVTDLQAPLVREAFGAEFPPLKQLAKNISLFFLNSNKFLEFARPISNKIVYIGGITDEWKKMTKLDEEFRSILNNSRSGTVLFSFGTVANTRTLGESLRRTLLRTFSQFPDYEFIWKLDGESAKNESELIKATPNVHTFEWVPQNAILRHPKLRAFITHCGQNSLVEAAKIGVPIVAIPLFADQLYNAVLAKHRGMAVHVDIRQLITDKTGKVLGTALSRVLHDASFRANAKLIRKKIALSPFGAKEQLVRWVEFAAEFPHLNELNLPTDAELGWVAYYSIDAILFSIGAIFLAILALFLMLRMAFRRILAMANSRNKVEKRKERTKNE</sequence>
<evidence type="ECO:0000256" key="7">
    <source>
        <dbReference type="SAM" id="Phobius"/>
    </source>
</evidence>
<protein>
    <recommendedName>
        <fullName evidence="2">glucuronosyltransferase</fullName>
        <ecNumber evidence="2">2.4.1.17</ecNumber>
    </recommendedName>
</protein>
<keyword evidence="8" id="KW-0732">Signal</keyword>
<dbReference type="EMBL" id="JBICCN010000061">
    <property type="protein sequence ID" value="KAL3096644.1"/>
    <property type="molecule type" value="Genomic_DNA"/>
</dbReference>
<dbReference type="PROSITE" id="PS00375">
    <property type="entry name" value="UDPGT"/>
    <property type="match status" value="1"/>
</dbReference>
<name>A0ABD2K183_HETSC</name>
<dbReference type="PANTHER" id="PTHR48043:SF145">
    <property type="entry name" value="FI06409P-RELATED"/>
    <property type="match status" value="1"/>
</dbReference>
<proteinExistence type="inferred from homology"/>
<dbReference type="GO" id="GO:0015020">
    <property type="term" value="F:glucuronosyltransferase activity"/>
    <property type="evidence" value="ECO:0007669"/>
    <property type="project" value="UniProtKB-EC"/>
</dbReference>
<keyword evidence="7" id="KW-0472">Membrane</keyword>
<evidence type="ECO:0000256" key="6">
    <source>
        <dbReference type="RuleBase" id="RU003718"/>
    </source>
</evidence>
<dbReference type="Proteomes" id="UP001620645">
    <property type="component" value="Unassembled WGS sequence"/>
</dbReference>
<organism evidence="9 10">
    <name type="scientific">Heterodera schachtii</name>
    <name type="common">Sugarbeet cyst nematode worm</name>
    <name type="synonym">Tylenchus schachtii</name>
    <dbReference type="NCBI Taxonomy" id="97005"/>
    <lineage>
        <taxon>Eukaryota</taxon>
        <taxon>Metazoa</taxon>
        <taxon>Ecdysozoa</taxon>
        <taxon>Nematoda</taxon>
        <taxon>Chromadorea</taxon>
        <taxon>Rhabditida</taxon>
        <taxon>Tylenchina</taxon>
        <taxon>Tylenchomorpha</taxon>
        <taxon>Tylenchoidea</taxon>
        <taxon>Heteroderidae</taxon>
        <taxon>Heteroderinae</taxon>
        <taxon>Heterodera</taxon>
    </lineage>
</organism>
<dbReference type="InterPro" id="IPR002213">
    <property type="entry name" value="UDP_glucos_trans"/>
</dbReference>
<dbReference type="CDD" id="cd03784">
    <property type="entry name" value="GT1_Gtf-like"/>
    <property type="match status" value="1"/>
</dbReference>
<reference evidence="9 10" key="1">
    <citation type="submission" date="2024-10" db="EMBL/GenBank/DDBJ databases">
        <authorList>
            <person name="Kim D."/>
        </authorList>
    </citation>
    <scope>NUCLEOTIDE SEQUENCE [LARGE SCALE GENOMIC DNA]</scope>
    <source>
        <strain evidence="9">Taebaek</strain>
    </source>
</reference>
<keyword evidence="10" id="KW-1185">Reference proteome</keyword>
<evidence type="ECO:0000313" key="10">
    <source>
        <dbReference type="Proteomes" id="UP001620645"/>
    </source>
</evidence>
<comment type="similarity">
    <text evidence="1 6">Belongs to the UDP-glycosyltransferase family.</text>
</comment>
<feature type="signal peptide" evidence="8">
    <location>
        <begin position="1"/>
        <end position="20"/>
    </location>
</feature>
<evidence type="ECO:0000256" key="4">
    <source>
        <dbReference type="ARBA" id="ARBA00022679"/>
    </source>
</evidence>
<evidence type="ECO:0000313" key="9">
    <source>
        <dbReference type="EMBL" id="KAL3096644.1"/>
    </source>
</evidence>
<dbReference type="InterPro" id="IPR035595">
    <property type="entry name" value="UDP_glycos_trans_CS"/>
</dbReference>
<dbReference type="PANTHER" id="PTHR48043">
    <property type="entry name" value="EG:EG0003.4 PROTEIN-RELATED"/>
    <property type="match status" value="1"/>
</dbReference>
<keyword evidence="4 6" id="KW-0808">Transferase</keyword>
<keyword evidence="3 6" id="KW-0328">Glycosyltransferase</keyword>
<evidence type="ECO:0000256" key="1">
    <source>
        <dbReference type="ARBA" id="ARBA00009995"/>
    </source>
</evidence>
<dbReference type="Pfam" id="PF00201">
    <property type="entry name" value="UDPGT"/>
    <property type="match status" value="1"/>
</dbReference>
<feature type="chain" id="PRO_5044789399" description="glucuronosyltransferase" evidence="8">
    <location>
        <begin position="21"/>
        <end position="573"/>
    </location>
</feature>
<feature type="transmembrane region" description="Helical" evidence="7">
    <location>
        <begin position="519"/>
        <end position="546"/>
    </location>
</feature>
<gene>
    <name evidence="9" type="ORF">niasHS_006010</name>
</gene>
<dbReference type="SUPFAM" id="SSF53756">
    <property type="entry name" value="UDP-Glycosyltransferase/glycogen phosphorylase"/>
    <property type="match status" value="1"/>
</dbReference>
<evidence type="ECO:0000256" key="8">
    <source>
        <dbReference type="SAM" id="SignalP"/>
    </source>
</evidence>
<dbReference type="AlphaFoldDB" id="A0ABD2K183"/>
<keyword evidence="7" id="KW-0812">Transmembrane</keyword>